<keyword evidence="2" id="KW-1185">Reference proteome</keyword>
<accession>A0AAV4INS8</accession>
<name>A0AAV4INS8_9GAST</name>
<keyword evidence="1" id="KW-0540">Nuclease</keyword>
<gene>
    <name evidence="1" type="ORF">ElyMa_004822400</name>
</gene>
<sequence>MCGHIHLRPPQLVSRQLCGAPSSIPERGGLKAYRKAYLRNDTVLLTENAEDLQLLAEAVNKHSNDAGLEMNVKKTKTMVITKFPPKATSIKIKGESIEQVSSFKYLGQEVNDSNNQDDELKKRINLAKLKHASFLKDVLEGKIEGSRPRGRQRRRWIDDITEWTGKDMHQCTVEAQDRAKWKSVSSQPLEQGRHREMEICKYRKRCLPSILRSALQTRLEYFKPIPEVRIIFRQIGIKLTNVTAYQIVRRALEHDAVVAFPRGGLPSVKVNEEMLETVIHCYRESYPKGNGSKFQEHASLYAPLL</sequence>
<comment type="caution">
    <text evidence="1">The sequence shown here is derived from an EMBL/GenBank/DDBJ whole genome shotgun (WGS) entry which is preliminary data.</text>
</comment>
<organism evidence="1 2">
    <name type="scientific">Elysia marginata</name>
    <dbReference type="NCBI Taxonomy" id="1093978"/>
    <lineage>
        <taxon>Eukaryota</taxon>
        <taxon>Metazoa</taxon>
        <taxon>Spiralia</taxon>
        <taxon>Lophotrochozoa</taxon>
        <taxon>Mollusca</taxon>
        <taxon>Gastropoda</taxon>
        <taxon>Heterobranchia</taxon>
        <taxon>Euthyneura</taxon>
        <taxon>Panpulmonata</taxon>
        <taxon>Sacoglossa</taxon>
        <taxon>Placobranchoidea</taxon>
        <taxon>Plakobranchidae</taxon>
        <taxon>Elysia</taxon>
    </lineage>
</organism>
<dbReference type="PANTHER" id="PTHR47027:SF8">
    <property type="entry name" value="RIBONUCLEASE H"/>
    <property type="match status" value="1"/>
</dbReference>
<dbReference type="Proteomes" id="UP000762676">
    <property type="component" value="Unassembled WGS sequence"/>
</dbReference>
<protein>
    <submittedName>
        <fullName evidence="1">Endonuclease-reverse transcriptase</fullName>
    </submittedName>
</protein>
<dbReference type="EMBL" id="BMAT01009641">
    <property type="protein sequence ID" value="GFS10927.1"/>
    <property type="molecule type" value="Genomic_DNA"/>
</dbReference>
<proteinExistence type="predicted"/>
<keyword evidence="1" id="KW-0378">Hydrolase</keyword>
<keyword evidence="1" id="KW-0255">Endonuclease</keyword>
<reference evidence="1 2" key="1">
    <citation type="journal article" date="2021" name="Elife">
        <title>Chloroplast acquisition without the gene transfer in kleptoplastic sea slugs, Plakobranchus ocellatus.</title>
        <authorList>
            <person name="Maeda T."/>
            <person name="Takahashi S."/>
            <person name="Yoshida T."/>
            <person name="Shimamura S."/>
            <person name="Takaki Y."/>
            <person name="Nagai Y."/>
            <person name="Toyoda A."/>
            <person name="Suzuki Y."/>
            <person name="Arimoto A."/>
            <person name="Ishii H."/>
            <person name="Satoh N."/>
            <person name="Nishiyama T."/>
            <person name="Hasebe M."/>
            <person name="Maruyama T."/>
            <person name="Minagawa J."/>
            <person name="Obokata J."/>
            <person name="Shigenobu S."/>
        </authorList>
    </citation>
    <scope>NUCLEOTIDE SEQUENCE [LARGE SCALE GENOMIC DNA]</scope>
</reference>
<dbReference type="AlphaFoldDB" id="A0AAV4INS8"/>
<dbReference type="GO" id="GO:0004519">
    <property type="term" value="F:endonuclease activity"/>
    <property type="evidence" value="ECO:0007669"/>
    <property type="project" value="UniProtKB-KW"/>
</dbReference>
<evidence type="ECO:0000313" key="2">
    <source>
        <dbReference type="Proteomes" id="UP000762676"/>
    </source>
</evidence>
<dbReference type="PANTHER" id="PTHR47027">
    <property type="entry name" value="REVERSE TRANSCRIPTASE DOMAIN-CONTAINING PROTEIN"/>
    <property type="match status" value="1"/>
</dbReference>
<evidence type="ECO:0000313" key="1">
    <source>
        <dbReference type="EMBL" id="GFS10927.1"/>
    </source>
</evidence>